<dbReference type="AlphaFoldDB" id="W7BI84"/>
<reference evidence="2 3" key="1">
    <citation type="journal article" date="2014" name="Int. J. Syst. Evol. Microbiol.">
        <title>Listeria floridensis sp. nov., Listeria aquatica sp. nov., Listeria cornellensis sp. nov., Listeria riparia sp. nov. and Listeria grandensis sp. nov., from agricultural and natural environments.</title>
        <authorList>
            <person name="den Bakker H.C."/>
            <person name="Warchocki S."/>
            <person name="Wright E.M."/>
            <person name="Allred A.F."/>
            <person name="Ahlstrom C."/>
            <person name="Manuel C.S."/>
            <person name="Stasiewicz M.J."/>
            <person name="Burrell A."/>
            <person name="Roof S."/>
            <person name="Strawn L."/>
            <person name="Fortes E.D."/>
            <person name="Nightingale K.K."/>
            <person name="Kephart D."/>
            <person name="Wiedmann M."/>
        </authorList>
    </citation>
    <scope>NUCLEOTIDE SEQUENCE [LARGE SCALE GENOMIC DNA]</scope>
    <source>
        <strain evidence="3">FSL F6-969</strain>
    </source>
</reference>
<dbReference type="PROSITE" id="PS50994">
    <property type="entry name" value="INTEGRASE"/>
    <property type="match status" value="1"/>
</dbReference>
<name>W7BI84_9LIST</name>
<keyword evidence="3" id="KW-1185">Reference proteome</keyword>
<evidence type="ECO:0000259" key="1">
    <source>
        <dbReference type="PROSITE" id="PS50994"/>
    </source>
</evidence>
<dbReference type="SUPFAM" id="SSF53098">
    <property type="entry name" value="Ribonuclease H-like"/>
    <property type="match status" value="1"/>
</dbReference>
<dbReference type="PANTHER" id="PTHR46889:SF4">
    <property type="entry name" value="TRANSPOSASE INSO FOR INSERTION SEQUENCE ELEMENT IS911B-RELATED"/>
    <property type="match status" value="1"/>
</dbReference>
<gene>
    <name evidence="2" type="ORF">PCORN_16440</name>
</gene>
<dbReference type="NCBIfam" id="NF033516">
    <property type="entry name" value="transpos_IS3"/>
    <property type="match status" value="1"/>
</dbReference>
<dbReference type="Proteomes" id="UP000019254">
    <property type="component" value="Unassembled WGS sequence"/>
</dbReference>
<dbReference type="GO" id="GO:0015074">
    <property type="term" value="P:DNA integration"/>
    <property type="evidence" value="ECO:0007669"/>
    <property type="project" value="InterPro"/>
</dbReference>
<dbReference type="Pfam" id="PF13333">
    <property type="entry name" value="rve_2"/>
    <property type="match status" value="1"/>
</dbReference>
<comment type="caution">
    <text evidence="2">The sequence shown here is derived from an EMBL/GenBank/DDBJ whole genome shotgun (WGS) entry which is preliminary data.</text>
</comment>
<dbReference type="STRING" id="1265820.PCORN_16440"/>
<dbReference type="InterPro" id="IPR050900">
    <property type="entry name" value="Transposase_IS3/IS150/IS904"/>
</dbReference>
<dbReference type="EMBL" id="AODE01000038">
    <property type="protein sequence ID" value="EUJ25627.1"/>
    <property type="molecule type" value="Genomic_DNA"/>
</dbReference>
<evidence type="ECO:0000313" key="2">
    <source>
        <dbReference type="EMBL" id="EUJ25627.1"/>
    </source>
</evidence>
<dbReference type="PANTHER" id="PTHR46889">
    <property type="entry name" value="TRANSPOSASE INSF FOR INSERTION SEQUENCE IS3B-RELATED"/>
    <property type="match status" value="1"/>
</dbReference>
<dbReference type="GO" id="GO:0003676">
    <property type="term" value="F:nucleic acid binding"/>
    <property type="evidence" value="ECO:0007669"/>
    <property type="project" value="InterPro"/>
</dbReference>
<protein>
    <submittedName>
        <fullName evidence="2">Integrase</fullName>
    </submittedName>
</protein>
<dbReference type="Gene3D" id="3.30.420.10">
    <property type="entry name" value="Ribonuclease H-like superfamily/Ribonuclease H"/>
    <property type="match status" value="1"/>
</dbReference>
<dbReference type="InterPro" id="IPR012337">
    <property type="entry name" value="RNaseH-like_sf"/>
</dbReference>
<dbReference type="PATRIC" id="fig|1265820.5.peg.3254"/>
<dbReference type="InterPro" id="IPR048020">
    <property type="entry name" value="Transpos_IS3"/>
</dbReference>
<evidence type="ECO:0000313" key="3">
    <source>
        <dbReference type="Proteomes" id="UP000019254"/>
    </source>
</evidence>
<dbReference type="InterPro" id="IPR001584">
    <property type="entry name" value="Integrase_cat-core"/>
</dbReference>
<proteinExistence type="predicted"/>
<feature type="domain" description="Integrase catalytic" evidence="1">
    <location>
        <begin position="22"/>
        <end position="195"/>
    </location>
</feature>
<sequence length="203" mass="23790">MLKFGLISNYTKRVTSGHKTVVNEAPIRNHLERQFKQEQALKVECHLTYVRVANKWHYVYFILDLFNREIIGHSAGPHKTAALVKEAIYRIPFPLADVQMFHTDRGSEFNNREINEILASFEIQRLLSKKGCPYDNAVAESIYKSFKKEFVYPNQFQTLGQLQVQLFDYVNWWNYIRLHGTLNYQSPVSFRIAKSIENKDITG</sequence>
<dbReference type="InterPro" id="IPR036397">
    <property type="entry name" value="RNaseH_sf"/>
</dbReference>
<accession>W7BI84</accession>
<dbReference type="Pfam" id="PF00665">
    <property type="entry name" value="rve"/>
    <property type="match status" value="1"/>
</dbReference>
<organism evidence="2 3">
    <name type="scientific">Listeria cornellensis FSL F6-0969</name>
    <dbReference type="NCBI Taxonomy" id="1265820"/>
    <lineage>
        <taxon>Bacteria</taxon>
        <taxon>Bacillati</taxon>
        <taxon>Bacillota</taxon>
        <taxon>Bacilli</taxon>
        <taxon>Bacillales</taxon>
        <taxon>Listeriaceae</taxon>
        <taxon>Listeria</taxon>
    </lineage>
</organism>